<keyword evidence="1" id="KW-0472">Membrane</keyword>
<dbReference type="AlphaFoldDB" id="A0A0K6IS60"/>
<accession>A0A0K6IS60</accession>
<dbReference type="InterPro" id="IPR012994">
    <property type="entry name" value="YbgT_YccB"/>
</dbReference>
<evidence type="ECO:0000313" key="2">
    <source>
        <dbReference type="EMBL" id="CUB06142.1"/>
    </source>
</evidence>
<dbReference type="InterPro" id="IPR011724">
    <property type="entry name" value="Cyd_oper_YbgT"/>
</dbReference>
<evidence type="ECO:0000256" key="1">
    <source>
        <dbReference type="SAM" id="Phobius"/>
    </source>
</evidence>
<keyword evidence="1" id="KW-1133">Transmembrane helix</keyword>
<dbReference type="Pfam" id="PF08173">
    <property type="entry name" value="YbgT_YccB"/>
    <property type="match status" value="1"/>
</dbReference>
<protein>
    <submittedName>
        <fullName evidence="2">Cyd operon protein YbgT</fullName>
    </submittedName>
</protein>
<organism evidence="2 3">
    <name type="scientific">Tepidiphilus thermophilus</name>
    <dbReference type="NCBI Taxonomy" id="876478"/>
    <lineage>
        <taxon>Bacteria</taxon>
        <taxon>Pseudomonadati</taxon>
        <taxon>Pseudomonadota</taxon>
        <taxon>Hydrogenophilia</taxon>
        <taxon>Hydrogenophilales</taxon>
        <taxon>Hydrogenophilaceae</taxon>
        <taxon>Tepidiphilus</taxon>
    </lineage>
</organism>
<dbReference type="NCBIfam" id="TIGR02106">
    <property type="entry name" value="cyd_oper_ybgT"/>
    <property type="match status" value="1"/>
</dbReference>
<evidence type="ECO:0000313" key="3">
    <source>
        <dbReference type="Proteomes" id="UP000182108"/>
    </source>
</evidence>
<name>A0A0K6IS60_9PROT</name>
<reference evidence="3" key="1">
    <citation type="submission" date="2015-08" db="EMBL/GenBank/DDBJ databases">
        <authorList>
            <person name="Babu N.S."/>
            <person name="Beckwith C.J."/>
            <person name="Beseler K.G."/>
            <person name="Brison A."/>
            <person name="Carone J.V."/>
            <person name="Caskin T.P."/>
            <person name="Diamond M."/>
            <person name="Durham M.E."/>
            <person name="Foxe J.M."/>
            <person name="Go M."/>
            <person name="Henderson B.A."/>
            <person name="Jones I.B."/>
            <person name="McGettigan J.A."/>
            <person name="Micheletti S.J."/>
            <person name="Nasrallah M.E."/>
            <person name="Ortiz D."/>
            <person name="Piller C.R."/>
            <person name="Privatt S.R."/>
            <person name="Schneider S.L."/>
            <person name="Sharp S."/>
            <person name="Smith T.C."/>
            <person name="Stanton J.D."/>
            <person name="Ullery H.E."/>
            <person name="Wilson R.J."/>
            <person name="Serrano M.G."/>
            <person name="Buck G."/>
            <person name="Lee V."/>
            <person name="Wang Y."/>
            <person name="Carvalho R."/>
            <person name="Voegtly L."/>
            <person name="Shi R."/>
            <person name="Duckworth R."/>
            <person name="Johnson A."/>
            <person name="Loviza R."/>
            <person name="Walstead R."/>
            <person name="Shah Z."/>
            <person name="Kiflezghi M."/>
            <person name="Wade K."/>
            <person name="Ball S.L."/>
            <person name="Bradley K.W."/>
            <person name="Asai D.J."/>
            <person name="Bowman C.A."/>
            <person name="Russell D.A."/>
            <person name="Pope W.H."/>
            <person name="Jacobs-Sera D."/>
            <person name="Hendrix R.W."/>
            <person name="Hatfull G.F."/>
        </authorList>
    </citation>
    <scope>NUCLEOTIDE SEQUENCE [LARGE SCALE GENOMIC DNA]</scope>
    <source>
        <strain evidence="3">JCM 19170</strain>
    </source>
</reference>
<dbReference type="EMBL" id="CYHH01000003">
    <property type="protein sequence ID" value="CUB06142.1"/>
    <property type="molecule type" value="Genomic_DNA"/>
</dbReference>
<feature type="transmembrane region" description="Helical" evidence="1">
    <location>
        <begin position="6"/>
        <end position="24"/>
    </location>
</feature>
<sequence>MWYFAWALGVGFAILLAIVVGLWWEAQEEARARQGRGQGDASPS</sequence>
<keyword evidence="1" id="KW-0812">Transmembrane</keyword>
<proteinExistence type="predicted"/>
<keyword evidence="3" id="KW-1185">Reference proteome</keyword>
<dbReference type="RefSeq" id="WP_055422995.1">
    <property type="nucleotide sequence ID" value="NZ_CYHH01000003.1"/>
</dbReference>
<gene>
    <name evidence="2" type="ORF">Ga0061068_10310</name>
</gene>
<dbReference type="Proteomes" id="UP000182108">
    <property type="component" value="Unassembled WGS sequence"/>
</dbReference>
<dbReference type="OrthoDB" id="9806372at2"/>